<feature type="compositionally biased region" description="Gly residues" evidence="1">
    <location>
        <begin position="858"/>
        <end position="870"/>
    </location>
</feature>
<feature type="region of interest" description="Disordered" evidence="1">
    <location>
        <begin position="852"/>
        <end position="871"/>
    </location>
</feature>
<organism evidence="3 4">
    <name type="scientific">Seohaeicola saemankumensis</name>
    <dbReference type="NCBI Taxonomy" id="481181"/>
    <lineage>
        <taxon>Bacteria</taxon>
        <taxon>Pseudomonadati</taxon>
        <taxon>Pseudomonadota</taxon>
        <taxon>Alphaproteobacteria</taxon>
        <taxon>Rhodobacterales</taxon>
        <taxon>Roseobacteraceae</taxon>
        <taxon>Seohaeicola</taxon>
    </lineage>
</organism>
<evidence type="ECO:0000313" key="3">
    <source>
        <dbReference type="EMBL" id="MFD1194300.1"/>
    </source>
</evidence>
<accession>A0ABW3TEZ4</accession>
<gene>
    <name evidence="3" type="ORF">ACFQ3C_06430</name>
</gene>
<keyword evidence="2" id="KW-0472">Membrane</keyword>
<protein>
    <submittedName>
        <fullName evidence="3">DUF3971 domain-containing protein</fullName>
    </submittedName>
</protein>
<feature type="region of interest" description="Disordered" evidence="1">
    <location>
        <begin position="1"/>
        <end position="25"/>
    </location>
</feature>
<evidence type="ECO:0000256" key="2">
    <source>
        <dbReference type="SAM" id="Phobius"/>
    </source>
</evidence>
<name>A0ABW3TEZ4_9RHOB</name>
<keyword evidence="4" id="KW-1185">Reference proteome</keyword>
<sequence>MASQEQDIAEGAVTPDDQGGKPARRAGRGLASSIMMSALRTVMVLALLAGLAGVALSWVVSRPIVAPDWLRDRIEARAAVALPGLTLGFSELQMVVDDDWTPRFRLRDVSLTAADGLPIVTLGEIEAGVSGEALLRGQLQPGRVTLSGLRMTLRRMADGTFDLAFGDALPPVERAPNPAALIEGLDNLLTQPRFAGLRVIDADNLGLRYEDARTGRAWQVDGGRLELRRDGDDLRLRGDVALLSGYDYATSLSMNYTGRIGTPAAQIGLSFEDITAVDLAGQSSALAWLGVLRAPISGAMRVSVDETGTPGPLSVALQIGQGVVQPSDQAAPIPFDAARAYMTFTPETGQLAFDDLSVRSKWITARAEGRASIATLKDGWPASLLGQFRILDIIADPADLYETPVKLEEALLDLRLDLDPFRLSLGQLTLFDQGQRLQLDGQVGISADGWKVAVNGNMDAVLPQRVLELWPERLVPNTRSWIAANLHSARLHDIQLGWRRNPGGEDKLHLGFGFDGTNLTYAPDMPLLTDAAGQASLTGRRFVVSATRGRVTPPKGGVLDMAGTSFIIPDVGQQPARAQVRLVGQGSITAALSMLDSPNLRLIERAGRPVDIADGQAEVTALIDMPLIRPMAPSDLRFAVTARLRDVQSTGIMPGRVLRAETLEVKADTTSLSIAGQGLLGQVPFDATWSTTLRDNTRGESQVRGAVTLSQAFADEFRLDLPPGTFSGAAQGQIVLDLARDRAPRFNLTSDLAGLGLSVPPLGWSLPRASRGKLEVRGSLGTPVAVDGIVLEAPGLNLTGSLDLTPQGQLATARLDRVRAGDWLDAPVTLTGRGPGRVPEIAVTGGTADLRRSTLAGSGSGGGQSGGAQSGGPLRVALDRLVITDTIALTGFRGDFTTTGGLDGNFRGSVNGEADVIGRVVPMNGRSAVRIQSETAGRVIAAAGLLRQARDGTLDMTLRPATAPGSYDGTLRVNNLRLRDAPAMAALINAVSVVGLLEQMNGSGLHFSEVEADFLLTPERIILRAGSAVGASLGVSMDGVYDVAARQMDFQGVFSPVYMINGIGSLLTRKGEGLIGFTYRLRGAPDAPQVQLNPLSALAPGFLREVFRRPSPNESP</sequence>
<dbReference type="RefSeq" id="WP_380789716.1">
    <property type="nucleotide sequence ID" value="NZ_JBHTKR010000002.1"/>
</dbReference>
<reference evidence="4" key="1">
    <citation type="journal article" date="2019" name="Int. J. Syst. Evol. Microbiol.">
        <title>The Global Catalogue of Microorganisms (GCM) 10K type strain sequencing project: providing services to taxonomists for standard genome sequencing and annotation.</title>
        <authorList>
            <consortium name="The Broad Institute Genomics Platform"/>
            <consortium name="The Broad Institute Genome Sequencing Center for Infectious Disease"/>
            <person name="Wu L."/>
            <person name="Ma J."/>
        </authorList>
    </citation>
    <scope>NUCLEOTIDE SEQUENCE [LARGE SCALE GENOMIC DNA]</scope>
    <source>
        <strain evidence="4">CCUG 55328</strain>
    </source>
</reference>
<evidence type="ECO:0000256" key="1">
    <source>
        <dbReference type="SAM" id="MobiDB-lite"/>
    </source>
</evidence>
<dbReference type="Proteomes" id="UP001597151">
    <property type="component" value="Unassembled WGS sequence"/>
</dbReference>
<evidence type="ECO:0000313" key="4">
    <source>
        <dbReference type="Proteomes" id="UP001597151"/>
    </source>
</evidence>
<proteinExistence type="predicted"/>
<keyword evidence="2" id="KW-0812">Transmembrane</keyword>
<feature type="transmembrane region" description="Helical" evidence="2">
    <location>
        <begin position="38"/>
        <end position="60"/>
    </location>
</feature>
<keyword evidence="2" id="KW-1133">Transmembrane helix</keyword>
<dbReference type="EMBL" id="JBHTKR010000002">
    <property type="protein sequence ID" value="MFD1194300.1"/>
    <property type="molecule type" value="Genomic_DNA"/>
</dbReference>
<comment type="caution">
    <text evidence="3">The sequence shown here is derived from an EMBL/GenBank/DDBJ whole genome shotgun (WGS) entry which is preliminary data.</text>
</comment>